<proteinExistence type="predicted"/>
<keyword evidence="3" id="KW-1185">Reference proteome</keyword>
<gene>
    <name evidence="2" type="ORF">IF1G_00298</name>
</gene>
<dbReference type="GO" id="GO:0016020">
    <property type="term" value="C:membrane"/>
    <property type="evidence" value="ECO:0007669"/>
    <property type="project" value="InterPro"/>
</dbReference>
<protein>
    <submittedName>
        <fullName evidence="2">Glycosyl transferase family 17 protein</fullName>
    </submittedName>
</protein>
<sequence length="373" mass="43769">MSPKSSSRFILVVAFCSLLWWTFLRSATYTSGLHEITSAKLPSLDFLTATSDRKQKHAQYYASREVREFCAAHGYSVHTPQRASGERKVYDLIMINTELDFLEIRLHALYDYVDYFIIVESPKTFQGDRKPLVIADNWDKFRPYHDKMIYHELTFPKSFHPKRAWDYEDLQRDAMLDQAMYRLKGATAPINGDVIVVSDVDEIPRPESLLVLRTCTFPRRLTLSSKFYYYSFQFLHTGPEWQHPQATFYQGWRTIKPNNLRNGDGGLPWFRDQEKGVLSNAAWHCSSCFATIEQFLNKIASFSHGWMNSEEYRDRDRIADAIRRGKDVWDRDQDQFEKIEHNKDMPPLILQEPERFSYMTSRDGPSAGFKDYP</sequence>
<dbReference type="InterPro" id="IPR006813">
    <property type="entry name" value="Glyco_trans_17"/>
</dbReference>
<dbReference type="PANTHER" id="PTHR12224:SF0">
    <property type="entry name" value="BETA-1,4-MANNOSYL-GLYCOPROTEIN 4-BETA-N-ACETYLGLUCOSAMINYLTRANSFERASE"/>
    <property type="match status" value="1"/>
</dbReference>
<accession>A0A545VF60</accession>
<dbReference type="STRING" id="43265.A0A545VF60"/>
<dbReference type="PANTHER" id="PTHR12224">
    <property type="entry name" value="BETA-1,4-MANNOSYL-GLYCOPROTEIN BETA-1,4-N-ACETYLGLUCOSAMINYL-TRANSFERASE"/>
    <property type="match status" value="1"/>
</dbReference>
<dbReference type="Proteomes" id="UP000315783">
    <property type="component" value="Unassembled WGS sequence"/>
</dbReference>
<feature type="chain" id="PRO_5021863255" evidence="1">
    <location>
        <begin position="27"/>
        <end position="373"/>
    </location>
</feature>
<feature type="signal peptide" evidence="1">
    <location>
        <begin position="1"/>
        <end position="26"/>
    </location>
</feature>
<reference evidence="2 3" key="1">
    <citation type="journal article" date="2019" name="Appl. Microbiol. Biotechnol.">
        <title>Genome sequence of Isaria javanica and comparative genome analysis insights into family S53 peptidase evolution in fungal entomopathogens.</title>
        <authorList>
            <person name="Lin R."/>
            <person name="Zhang X."/>
            <person name="Xin B."/>
            <person name="Zou M."/>
            <person name="Gao Y."/>
            <person name="Qin F."/>
            <person name="Hu Q."/>
            <person name="Xie B."/>
            <person name="Cheng X."/>
        </authorList>
    </citation>
    <scope>NUCLEOTIDE SEQUENCE [LARGE SCALE GENOMIC DNA]</scope>
    <source>
        <strain evidence="2 3">IJ1G</strain>
    </source>
</reference>
<organism evidence="2 3">
    <name type="scientific">Cordyceps javanica</name>
    <dbReference type="NCBI Taxonomy" id="43265"/>
    <lineage>
        <taxon>Eukaryota</taxon>
        <taxon>Fungi</taxon>
        <taxon>Dikarya</taxon>
        <taxon>Ascomycota</taxon>
        <taxon>Pezizomycotina</taxon>
        <taxon>Sordariomycetes</taxon>
        <taxon>Hypocreomycetidae</taxon>
        <taxon>Hypocreales</taxon>
        <taxon>Cordycipitaceae</taxon>
        <taxon>Cordyceps</taxon>
    </lineage>
</organism>
<dbReference type="Pfam" id="PF04724">
    <property type="entry name" value="Glyco_transf_17"/>
    <property type="match status" value="1"/>
</dbReference>
<keyword evidence="1" id="KW-0732">Signal</keyword>
<dbReference type="EMBL" id="SPUK01000001">
    <property type="protein sequence ID" value="TQW00367.1"/>
    <property type="molecule type" value="Genomic_DNA"/>
</dbReference>
<evidence type="ECO:0000256" key="1">
    <source>
        <dbReference type="SAM" id="SignalP"/>
    </source>
</evidence>
<dbReference type="GO" id="GO:0006044">
    <property type="term" value="P:N-acetylglucosamine metabolic process"/>
    <property type="evidence" value="ECO:0007669"/>
    <property type="project" value="TreeGrafter"/>
</dbReference>
<dbReference type="OrthoDB" id="6474464at2759"/>
<keyword evidence="2" id="KW-0808">Transferase</keyword>
<dbReference type="AlphaFoldDB" id="A0A545VF60"/>
<evidence type="ECO:0000313" key="3">
    <source>
        <dbReference type="Proteomes" id="UP000315783"/>
    </source>
</evidence>
<name>A0A545VF60_9HYPO</name>
<evidence type="ECO:0000313" key="2">
    <source>
        <dbReference type="EMBL" id="TQW00367.1"/>
    </source>
</evidence>
<comment type="caution">
    <text evidence="2">The sequence shown here is derived from an EMBL/GenBank/DDBJ whole genome shotgun (WGS) entry which is preliminary data.</text>
</comment>
<dbReference type="GO" id="GO:0003830">
    <property type="term" value="F:beta-1,4-mannosylglycoprotein 4-beta-N-acetylglucosaminyltransferase activity"/>
    <property type="evidence" value="ECO:0007669"/>
    <property type="project" value="InterPro"/>
</dbReference>